<accession>A0A2U0SBM2</accession>
<dbReference type="AlphaFoldDB" id="A0A2U0SBM2"/>
<evidence type="ECO:0000313" key="4">
    <source>
        <dbReference type="Proteomes" id="UP000245890"/>
    </source>
</evidence>
<feature type="transmembrane region" description="Helical" evidence="2">
    <location>
        <begin position="216"/>
        <end position="236"/>
    </location>
</feature>
<feature type="compositionally biased region" description="Polar residues" evidence="1">
    <location>
        <begin position="1"/>
        <end position="11"/>
    </location>
</feature>
<evidence type="ECO:0000313" key="3">
    <source>
        <dbReference type="EMBL" id="PVX28681.1"/>
    </source>
</evidence>
<reference evidence="3 4" key="1">
    <citation type="submission" date="2018-05" db="EMBL/GenBank/DDBJ databases">
        <title>Description of Sphingomonas pokkalii sp nov, isolated from the rhizosphere of saline tolerant pokkali rice and its draft genome analysis.</title>
        <authorList>
            <person name="Menon R."/>
            <person name="Kumari S."/>
            <person name="Rameshkumar N."/>
        </authorList>
    </citation>
    <scope>NUCLEOTIDE SEQUENCE [LARGE SCALE GENOMIC DNA]</scope>
    <source>
        <strain evidence="3 4">L3B27</strain>
    </source>
</reference>
<feature type="transmembrane region" description="Helical" evidence="2">
    <location>
        <begin position="151"/>
        <end position="168"/>
    </location>
</feature>
<feature type="region of interest" description="Disordered" evidence="1">
    <location>
        <begin position="1"/>
        <end position="24"/>
    </location>
</feature>
<feature type="transmembrane region" description="Helical" evidence="2">
    <location>
        <begin position="34"/>
        <end position="53"/>
    </location>
</feature>
<feature type="transmembrane region" description="Helical" evidence="2">
    <location>
        <begin position="175"/>
        <end position="204"/>
    </location>
</feature>
<feature type="transmembrane region" description="Helical" evidence="2">
    <location>
        <begin position="100"/>
        <end position="118"/>
    </location>
</feature>
<keyword evidence="2" id="KW-0472">Membrane</keyword>
<sequence length="495" mass="52345">MAMYRSRSTGFGAQPRRGTTRALQRKPIGTRRQAIAACLVAALLGGITLAFFWPGVASYDSVVQYRQVLSGDYDDWHPPAMARLWALFHGLGWHGQTPMFVLQILLYWGGLGLFAAALTRSGRSLAALIVLLVGIWPPLLGWQIAVLKDGQMVGALVAAVGLASWWRVAGRPLPIWAAGLVVLLLGYATLVRFNAAFASVPLAFGLLGGLRWERPWLQGGLVLAAIAAVIAVLTPINQRLLDAAPSGVERSLPLFDLAGIAHHAGPQAVPQVPASLWRRAEAKGCLTPILWDPIGDEKACGYIVDTLQRTAPGKSLRSVWIETIATHPLAYATHRIAHWNSEMRAWMPATMPGTGPLAGSEPNTLGLPSPAKRIAGFQTLGNTLASSVAGAPILWFAAALAVLFCAWPARDGAGSIAVTLALSAIVTELAFGVVGVASDYRYHCWGMLAAGLAVLAATGTRTSPPRVFAAALGVGIVALLVIAARWTLPPALPPL</sequence>
<feature type="transmembrane region" description="Helical" evidence="2">
    <location>
        <begin position="415"/>
        <end position="437"/>
    </location>
</feature>
<gene>
    <name evidence="3" type="ORF">DD559_04505</name>
</gene>
<dbReference type="RefSeq" id="WP_116468129.1">
    <property type="nucleotide sequence ID" value="NZ_QENQ01000001.1"/>
</dbReference>
<feature type="transmembrane region" description="Helical" evidence="2">
    <location>
        <begin position="467"/>
        <end position="488"/>
    </location>
</feature>
<proteinExistence type="predicted"/>
<keyword evidence="2" id="KW-0812">Transmembrane</keyword>
<protein>
    <recommendedName>
        <fullName evidence="5">Glycosyltransferase RgtA/B/C/D-like domain-containing protein</fullName>
    </recommendedName>
</protein>
<dbReference type="OrthoDB" id="7957736at2"/>
<feature type="transmembrane region" description="Helical" evidence="2">
    <location>
        <begin position="125"/>
        <end position="145"/>
    </location>
</feature>
<keyword evidence="2" id="KW-1133">Transmembrane helix</keyword>
<dbReference type="Proteomes" id="UP000245890">
    <property type="component" value="Unassembled WGS sequence"/>
</dbReference>
<evidence type="ECO:0000256" key="1">
    <source>
        <dbReference type="SAM" id="MobiDB-lite"/>
    </source>
</evidence>
<feature type="transmembrane region" description="Helical" evidence="2">
    <location>
        <begin position="388"/>
        <end position="409"/>
    </location>
</feature>
<evidence type="ECO:0008006" key="5">
    <source>
        <dbReference type="Google" id="ProtNLM"/>
    </source>
</evidence>
<evidence type="ECO:0000256" key="2">
    <source>
        <dbReference type="SAM" id="Phobius"/>
    </source>
</evidence>
<comment type="caution">
    <text evidence="3">The sequence shown here is derived from an EMBL/GenBank/DDBJ whole genome shotgun (WGS) entry which is preliminary data.</text>
</comment>
<organism evidence="3 4">
    <name type="scientific">Sphingomonas pokkalii</name>
    <dbReference type="NCBI Taxonomy" id="2175090"/>
    <lineage>
        <taxon>Bacteria</taxon>
        <taxon>Pseudomonadati</taxon>
        <taxon>Pseudomonadota</taxon>
        <taxon>Alphaproteobacteria</taxon>
        <taxon>Sphingomonadales</taxon>
        <taxon>Sphingomonadaceae</taxon>
        <taxon>Sphingomonas</taxon>
    </lineage>
</organism>
<name>A0A2U0SBM2_9SPHN</name>
<dbReference type="EMBL" id="QENQ01000001">
    <property type="protein sequence ID" value="PVX28681.1"/>
    <property type="molecule type" value="Genomic_DNA"/>
</dbReference>
<keyword evidence="4" id="KW-1185">Reference proteome</keyword>